<dbReference type="SUPFAM" id="SSF46689">
    <property type="entry name" value="Homeodomain-like"/>
    <property type="match status" value="1"/>
</dbReference>
<proteinExistence type="predicted"/>
<evidence type="ECO:0000256" key="1">
    <source>
        <dbReference type="SAM" id="Coils"/>
    </source>
</evidence>
<accession>A0A0E3BVJ4</accession>
<name>A0A0E3BVJ4_9BURK</name>
<comment type="caution">
    <text evidence="2">The sequence shown here is derived from an EMBL/GenBank/DDBJ whole genome shotgun (WGS) entry which is preliminary data.</text>
</comment>
<dbReference type="InterPro" id="IPR009057">
    <property type="entry name" value="Homeodomain-like_sf"/>
</dbReference>
<dbReference type="AlphaFoldDB" id="A0A0E3BVJ4"/>
<organism evidence="2 3">
    <name type="scientific">Comamonas thiooxydans</name>
    <dbReference type="NCBI Taxonomy" id="363952"/>
    <lineage>
        <taxon>Bacteria</taxon>
        <taxon>Pseudomonadati</taxon>
        <taxon>Pseudomonadota</taxon>
        <taxon>Betaproteobacteria</taxon>
        <taxon>Burkholderiales</taxon>
        <taxon>Comamonadaceae</taxon>
        <taxon>Comamonas</taxon>
    </lineage>
</organism>
<dbReference type="InterPro" id="IPR002514">
    <property type="entry name" value="Transposase_8"/>
</dbReference>
<gene>
    <name evidence="2" type="ORF">P245_24835</name>
</gene>
<feature type="coiled-coil region" evidence="1">
    <location>
        <begin position="56"/>
        <end position="83"/>
    </location>
</feature>
<dbReference type="PANTHER" id="PTHR33215">
    <property type="entry name" value="PROTEIN DISTAL ANTENNA"/>
    <property type="match status" value="1"/>
</dbReference>
<evidence type="ECO:0000313" key="2">
    <source>
        <dbReference type="EMBL" id="KGG83764.1"/>
    </source>
</evidence>
<keyword evidence="1" id="KW-0175">Coiled coil</keyword>
<dbReference type="GO" id="GO:0004803">
    <property type="term" value="F:transposase activity"/>
    <property type="evidence" value="ECO:0007669"/>
    <property type="project" value="InterPro"/>
</dbReference>
<dbReference type="GO" id="GO:0003677">
    <property type="term" value="F:DNA binding"/>
    <property type="evidence" value="ECO:0007669"/>
    <property type="project" value="InterPro"/>
</dbReference>
<dbReference type="InterPro" id="IPR051839">
    <property type="entry name" value="RD_transcriptional_regulator"/>
</dbReference>
<dbReference type="GO" id="GO:0006313">
    <property type="term" value="P:DNA transposition"/>
    <property type="evidence" value="ECO:0007669"/>
    <property type="project" value="InterPro"/>
</dbReference>
<evidence type="ECO:0000313" key="3">
    <source>
        <dbReference type="Proteomes" id="UP000029567"/>
    </source>
</evidence>
<reference evidence="2 3" key="1">
    <citation type="submission" date="2013-09" db="EMBL/GenBank/DDBJ databases">
        <title>High correlation between genotypes and phenotypes of environmental bacteria Comamonas testosteroni strains.</title>
        <authorList>
            <person name="Liu L."/>
            <person name="Zhu W."/>
            <person name="Xia X."/>
            <person name="Xu B."/>
            <person name="Luo M."/>
            <person name="Wang G."/>
        </authorList>
    </citation>
    <scope>NUCLEOTIDE SEQUENCE [LARGE SCALE GENOMIC DNA]</scope>
    <source>
        <strain evidence="2 3">JL14</strain>
    </source>
</reference>
<dbReference type="Pfam" id="PF01527">
    <property type="entry name" value="HTH_Tnp_1"/>
    <property type="match status" value="1"/>
</dbReference>
<dbReference type="EMBL" id="AWTN01000134">
    <property type="protein sequence ID" value="KGG83764.1"/>
    <property type="molecule type" value="Genomic_DNA"/>
</dbReference>
<dbReference type="Proteomes" id="UP000029567">
    <property type="component" value="Unassembled WGS sequence"/>
</dbReference>
<dbReference type="Gene3D" id="1.10.10.60">
    <property type="entry name" value="Homeodomain-like"/>
    <property type="match status" value="1"/>
</dbReference>
<sequence>MSSQRYPEEFKTEAVKQILDHGHSVADVSNRLGVSTHSLYKWVRERQMLLAARTQQLSQSDELRSLKAELKRVTEERDILKKAAAYFARQSR</sequence>
<protein>
    <submittedName>
        <fullName evidence="2">Transposase</fullName>
    </submittedName>
</protein>
<dbReference type="PANTHER" id="PTHR33215:SF13">
    <property type="entry name" value="PROTEIN DISTAL ANTENNA"/>
    <property type="match status" value="1"/>
</dbReference>